<protein>
    <submittedName>
        <fullName evidence="1">Uncharacterized protein</fullName>
    </submittedName>
</protein>
<comment type="caution">
    <text evidence="1">The sequence shown here is derived from an EMBL/GenBank/DDBJ whole genome shotgun (WGS) entry which is preliminary data.</text>
</comment>
<proteinExistence type="predicted"/>
<dbReference type="EMBL" id="BART01015551">
    <property type="protein sequence ID" value="GAG85975.1"/>
    <property type="molecule type" value="Genomic_DNA"/>
</dbReference>
<sequence>APNVTNPYWAGETAGNPNFSGDPQYLEDKFVRFSYRFKFVDGEYSIFAPFTQECFIPKQDGYFLAGDEKQTFTSTVVEFMENKVNQIDLQIPLPTGKSTLNSNFQITEIDILYKESDSLATQVVETIQVVGNPLFTGTGTTFEYSYLSTKPYRTLPEAELIRVYDKIPVKAFGQEIISNRVVYSNFQDKHTPPPAIDYQVSATPKYGNAETYTSLSQVEYPNHSVKQNRNYQVGIVLADRYGRQSTTLLSNNTDASSATFRADTVYLPYKDFNNSITFPGDSLKVQFNTLFTGNDFDKNELTGIPGLY</sequence>
<evidence type="ECO:0000313" key="1">
    <source>
        <dbReference type="EMBL" id="GAG85975.1"/>
    </source>
</evidence>
<accession>X1ATC8</accession>
<gene>
    <name evidence="1" type="ORF">S01H4_30175</name>
</gene>
<organism evidence="1">
    <name type="scientific">marine sediment metagenome</name>
    <dbReference type="NCBI Taxonomy" id="412755"/>
    <lineage>
        <taxon>unclassified sequences</taxon>
        <taxon>metagenomes</taxon>
        <taxon>ecological metagenomes</taxon>
    </lineage>
</organism>
<dbReference type="AlphaFoldDB" id="X1ATC8"/>
<name>X1ATC8_9ZZZZ</name>
<feature type="non-terminal residue" evidence="1">
    <location>
        <position position="308"/>
    </location>
</feature>
<reference evidence="1" key="1">
    <citation type="journal article" date="2014" name="Front. Microbiol.">
        <title>High frequency of phylogenetically diverse reductive dehalogenase-homologous genes in deep subseafloor sedimentary metagenomes.</title>
        <authorList>
            <person name="Kawai M."/>
            <person name="Futagami T."/>
            <person name="Toyoda A."/>
            <person name="Takaki Y."/>
            <person name="Nishi S."/>
            <person name="Hori S."/>
            <person name="Arai W."/>
            <person name="Tsubouchi T."/>
            <person name="Morono Y."/>
            <person name="Uchiyama I."/>
            <person name="Ito T."/>
            <person name="Fujiyama A."/>
            <person name="Inagaki F."/>
            <person name="Takami H."/>
        </authorList>
    </citation>
    <scope>NUCLEOTIDE SEQUENCE</scope>
    <source>
        <strain evidence="1">Expedition CK06-06</strain>
    </source>
</reference>
<feature type="non-terminal residue" evidence="1">
    <location>
        <position position="1"/>
    </location>
</feature>